<keyword evidence="5" id="KW-0808">Transferase</keyword>
<keyword evidence="11" id="KW-0472">Membrane</keyword>
<feature type="region of interest" description="Disordered" evidence="18">
    <location>
        <begin position="1"/>
        <end position="37"/>
    </location>
</feature>
<comment type="catalytic activity">
    <reaction evidence="16 17">
        <text>N(4)-(alpha-D-Man-(1-&gt;3)-[alpha-D-Man-(1-&gt;3)-[alpha-D-Man-(1-&gt;6)]-alpha-D-Man-(1-&gt;6)]-beta-D-Man-(1-&gt;4)-beta-D-GlcNAc-(1-&gt;4)-beta-D-GlcNAc)-L-asparaginyl-[protein] (N-glucan mannose isomer 5A1,2) + UDP-N-acetyl-alpha-D-glucosamine = N(4)-{beta-D-GlcNAc-(1-&gt;2)-alpha-D-Man-(1-&gt;3)-[alpha-D-Man-(1-&gt;3)-[alpha-D-Man-(1-&gt;6)]-alpha-D-Man-(1-&gt;6)]-beta-D-Man-(1-&gt;4)-beta-D-GlcNAc-(1-&gt;4)-beta-D-GlcNAc}-L-asparaginyl-[protein] + UDP + H(+)</text>
        <dbReference type="Rhea" id="RHEA:11456"/>
        <dbReference type="Rhea" id="RHEA-COMP:14367"/>
        <dbReference type="Rhea" id="RHEA-COMP:14368"/>
        <dbReference type="ChEBI" id="CHEBI:15378"/>
        <dbReference type="ChEBI" id="CHEBI:57705"/>
        <dbReference type="ChEBI" id="CHEBI:58223"/>
        <dbReference type="ChEBI" id="CHEBI:59087"/>
        <dbReference type="ChEBI" id="CHEBI:60625"/>
        <dbReference type="EC" id="2.4.1.101"/>
    </reaction>
</comment>
<name>A0A8S1H1X3_9PELO</name>
<dbReference type="InterPro" id="IPR004139">
    <property type="entry name" value="Glyco_trans_13"/>
</dbReference>
<dbReference type="Gene3D" id="3.10.180.20">
    <property type="entry name" value="N-Acetylglucosaminyltransferase I, Domain 2"/>
    <property type="match status" value="1"/>
</dbReference>
<keyword evidence="10 17" id="KW-0333">Golgi apparatus</keyword>
<comment type="subcellular location">
    <subcellularLocation>
        <location evidence="1 17">Golgi apparatus membrane</location>
        <topology evidence="1 17">Single-pass type II membrane protein</topology>
    </subcellularLocation>
</comment>
<dbReference type="OrthoDB" id="440755at2759"/>
<organism evidence="19 20">
    <name type="scientific">Caenorhabditis auriculariae</name>
    <dbReference type="NCBI Taxonomy" id="2777116"/>
    <lineage>
        <taxon>Eukaryota</taxon>
        <taxon>Metazoa</taxon>
        <taxon>Ecdysozoa</taxon>
        <taxon>Nematoda</taxon>
        <taxon>Chromadorea</taxon>
        <taxon>Rhabditida</taxon>
        <taxon>Rhabditina</taxon>
        <taxon>Rhabditomorpha</taxon>
        <taxon>Rhabditoidea</taxon>
        <taxon>Rhabditidae</taxon>
        <taxon>Peloderinae</taxon>
        <taxon>Caenorhabditis</taxon>
    </lineage>
</organism>
<evidence type="ECO:0000256" key="6">
    <source>
        <dbReference type="ARBA" id="ARBA00022692"/>
    </source>
</evidence>
<evidence type="ECO:0000313" key="19">
    <source>
        <dbReference type="EMBL" id="CAD6189367.1"/>
    </source>
</evidence>
<accession>A0A8S1H1X3</accession>
<dbReference type="GO" id="GO:0006487">
    <property type="term" value="P:protein N-linked glycosylation"/>
    <property type="evidence" value="ECO:0007669"/>
    <property type="project" value="TreeGrafter"/>
</dbReference>
<dbReference type="InterPro" id="IPR052261">
    <property type="entry name" value="Glycosyltransferase_13"/>
</dbReference>
<comment type="pathway">
    <text evidence="2 17">Protein modification; protein glycosylation.</text>
</comment>
<comment type="caution">
    <text evidence="19">The sequence shown here is derived from an EMBL/GenBank/DDBJ whole genome shotgun (WGS) entry which is preliminary data.</text>
</comment>
<proteinExistence type="inferred from homology"/>
<comment type="similarity">
    <text evidence="3 17">Belongs to the glycosyltransferase 13 family.</text>
</comment>
<evidence type="ECO:0000256" key="3">
    <source>
        <dbReference type="ARBA" id="ARBA00006492"/>
    </source>
</evidence>
<evidence type="ECO:0000256" key="17">
    <source>
        <dbReference type="RuleBase" id="RU368119"/>
    </source>
</evidence>
<dbReference type="Proteomes" id="UP000835052">
    <property type="component" value="Unassembled WGS sequence"/>
</dbReference>
<dbReference type="SUPFAM" id="SSF53448">
    <property type="entry name" value="Nucleotide-diphospho-sugar transferases"/>
    <property type="match status" value="1"/>
</dbReference>
<evidence type="ECO:0000256" key="5">
    <source>
        <dbReference type="ARBA" id="ARBA00022679"/>
    </source>
</evidence>
<protein>
    <recommendedName>
        <fullName evidence="14 17">Alpha-1,3-mannosyl-glycoprotein 2-beta-N-acetylglucosaminyltransferase</fullName>
        <shortName evidence="17">GNT-I</shortName>
        <shortName evidence="17">GlcNAc-T I</shortName>
        <ecNumber evidence="14 17">2.4.1.101</ecNumber>
    </recommendedName>
    <alternativeName>
        <fullName evidence="15 17">N-glycosyl-oligosaccharide-glycoprotein N-acetylglucosaminyltransferase I</fullName>
    </alternativeName>
</protein>
<keyword evidence="4 17" id="KW-0328">Glycosyltransferase</keyword>
<evidence type="ECO:0000256" key="15">
    <source>
        <dbReference type="ARBA" id="ARBA00041712"/>
    </source>
</evidence>
<dbReference type="PANTHER" id="PTHR10468">
    <property type="entry name" value="PROTEIN O-LINKED-MANNOSE BETA-1,2-N-ACETYLGLUCOSAMINYLTRANSFERASE 1/ALPHA-1,3-MANNOSYL-GLYCOPROTEIN 2-BETA-N-ACETYLGLUCOSAMINYLTRANSFERASE"/>
    <property type="match status" value="1"/>
</dbReference>
<evidence type="ECO:0000313" key="20">
    <source>
        <dbReference type="Proteomes" id="UP000835052"/>
    </source>
</evidence>
<reference evidence="19" key="1">
    <citation type="submission" date="2020-10" db="EMBL/GenBank/DDBJ databases">
        <authorList>
            <person name="Kikuchi T."/>
        </authorList>
    </citation>
    <scope>NUCLEOTIDE SEQUENCE</scope>
    <source>
        <strain evidence="19">NKZ352</strain>
    </source>
</reference>
<evidence type="ECO:0000256" key="9">
    <source>
        <dbReference type="ARBA" id="ARBA00022989"/>
    </source>
</evidence>
<comment type="cofactor">
    <cofactor evidence="17">
        <name>Mn(2+)</name>
        <dbReference type="ChEBI" id="CHEBI:29035"/>
    </cofactor>
    <text evidence="17">The cofactor is mostly bound to the substrate.</text>
</comment>
<evidence type="ECO:0000256" key="16">
    <source>
        <dbReference type="ARBA" id="ARBA00049421"/>
    </source>
</evidence>
<evidence type="ECO:0000256" key="2">
    <source>
        <dbReference type="ARBA" id="ARBA00004922"/>
    </source>
</evidence>
<dbReference type="GO" id="GO:0003827">
    <property type="term" value="F:alpha-1,3-mannosylglycoprotein 2-beta-N-acetylglucosaminyltransferase activity"/>
    <property type="evidence" value="ECO:0007669"/>
    <property type="project" value="UniProtKB-UniRule"/>
</dbReference>
<evidence type="ECO:0000256" key="1">
    <source>
        <dbReference type="ARBA" id="ARBA00004323"/>
    </source>
</evidence>
<dbReference type="FunFam" id="3.90.550.10:FF:000252">
    <property type="entry name" value="Protein O-linked-mannose beta-1,2-N-acetylglucosaminyltransferase 1"/>
    <property type="match status" value="1"/>
</dbReference>
<dbReference type="PANTHER" id="PTHR10468:SF3">
    <property type="entry name" value="ALPHA-1,3-MANNOSYL-GLYCOPROTEIN 2-BETA-N-ACETYLGLUCOSAMINYLTRANSFERASE"/>
    <property type="match status" value="1"/>
</dbReference>
<evidence type="ECO:0000256" key="13">
    <source>
        <dbReference type="ARBA" id="ARBA00037706"/>
    </source>
</evidence>
<dbReference type="GO" id="GO:0000139">
    <property type="term" value="C:Golgi membrane"/>
    <property type="evidence" value="ECO:0007669"/>
    <property type="project" value="UniProtKB-SubCell"/>
</dbReference>
<evidence type="ECO:0000256" key="7">
    <source>
        <dbReference type="ARBA" id="ARBA00022723"/>
    </source>
</evidence>
<dbReference type="Pfam" id="PF03071">
    <property type="entry name" value="GNT-I"/>
    <property type="match status" value="1"/>
</dbReference>
<comment type="function">
    <text evidence="13 17">Initiates complex N-linked carbohydrate formation. Essential for the conversion of high-mannose to hybrid and complex N-glycans.</text>
</comment>
<dbReference type="Gene3D" id="3.90.550.10">
    <property type="entry name" value="Spore Coat Polysaccharide Biosynthesis Protein SpsA, Chain A"/>
    <property type="match status" value="1"/>
</dbReference>
<dbReference type="EMBL" id="CAJGYM010000010">
    <property type="protein sequence ID" value="CAD6189367.1"/>
    <property type="molecule type" value="Genomic_DNA"/>
</dbReference>
<evidence type="ECO:0000256" key="8">
    <source>
        <dbReference type="ARBA" id="ARBA00022968"/>
    </source>
</evidence>
<evidence type="ECO:0000256" key="10">
    <source>
        <dbReference type="ARBA" id="ARBA00023034"/>
    </source>
</evidence>
<keyword evidence="12 17" id="KW-0464">Manganese</keyword>
<dbReference type="InterPro" id="IPR029044">
    <property type="entry name" value="Nucleotide-diphossugar_trans"/>
</dbReference>
<gene>
    <name evidence="19" type="ORF">CAUJ_LOCUS5286</name>
</gene>
<keyword evidence="20" id="KW-1185">Reference proteome</keyword>
<evidence type="ECO:0000256" key="11">
    <source>
        <dbReference type="ARBA" id="ARBA00023136"/>
    </source>
</evidence>
<evidence type="ECO:0000256" key="12">
    <source>
        <dbReference type="ARBA" id="ARBA00023211"/>
    </source>
</evidence>
<evidence type="ECO:0000256" key="14">
    <source>
        <dbReference type="ARBA" id="ARBA00038949"/>
    </source>
</evidence>
<evidence type="ECO:0000256" key="18">
    <source>
        <dbReference type="SAM" id="MobiDB-lite"/>
    </source>
</evidence>
<dbReference type="EC" id="2.4.1.101" evidence="14 17"/>
<keyword evidence="9" id="KW-1133">Transmembrane helix</keyword>
<keyword evidence="7 17" id="KW-0479">Metal-binding</keyword>
<evidence type="ECO:0000256" key="4">
    <source>
        <dbReference type="ARBA" id="ARBA00022676"/>
    </source>
</evidence>
<dbReference type="GO" id="GO:0030145">
    <property type="term" value="F:manganese ion binding"/>
    <property type="evidence" value="ECO:0007669"/>
    <property type="project" value="UniProtKB-UniRule"/>
</dbReference>
<keyword evidence="8 17" id="KW-0735">Signal-anchor</keyword>
<sequence>MKKRTNCYDSPVFSDENQDEGRSSDAGGCRQTLEKREGRAEPTCSDFRRLSSVVVIGAHSPPRLLQYFFSSLPPAFYFNITTAKFLGEDEQERFLQVDDSEPFLPIIGKDFVAAVLVVCATRPEALRNHLTQLLAKRPSASQFPVVISQDGETHSVHQVASKFISSFKNVTFMRHKQEKILKAKKRNNYAAIAKHYKWALDRMFKKFGFNYVIITEDDLDIGNDFFSYFEWAKRVLQTDPTLWCASAWNDNGLPKLIDENQGDRIWRTDFFPGLGWMLSAETWNELSDKWPGQYWDDWMRQQDIRKNRSCIRPEICRTAHNMRLAGKGSSGGMFKSYLSSISAAHTSTEFSLIPVQKMVADQYNKNFVQLIQNAKLVDIEKIATYSWEKSYEYRVPFNSVREWHKLATHFGLMPDIRGGMQRTSYHGVVSLMHNGCRIYIVPFQISENATLFDEFHYDPNWDKKFRFLEFEKAFCKPGKFTGTCDPKNPELIAWFKKKSWQKRLAEWGDMIVN</sequence>
<keyword evidence="6" id="KW-0812">Transmembrane</keyword>
<dbReference type="AlphaFoldDB" id="A0A8S1H1X3"/>